<dbReference type="UniPathway" id="UPA00945">
    <property type="reaction ID" value="UER00908"/>
</dbReference>
<dbReference type="Gene3D" id="3.30.700.30">
    <property type="match status" value="1"/>
</dbReference>
<feature type="domain" description="Biotin carboxylation" evidence="14">
    <location>
        <begin position="1"/>
        <end position="67"/>
    </location>
</feature>
<evidence type="ECO:0000256" key="1">
    <source>
        <dbReference type="ARBA" id="ARBA00005060"/>
    </source>
</evidence>
<dbReference type="GO" id="GO:0016042">
    <property type="term" value="P:lipid catabolic process"/>
    <property type="evidence" value="ECO:0007669"/>
    <property type="project" value="UniProtKB-KW"/>
</dbReference>
<dbReference type="FunFam" id="2.40.50.100:FF:000003">
    <property type="entry name" value="Acetyl-CoA carboxylase biotin carboxyl carrier protein"/>
    <property type="match status" value="1"/>
</dbReference>
<evidence type="ECO:0000256" key="4">
    <source>
        <dbReference type="ARBA" id="ARBA00022723"/>
    </source>
</evidence>
<evidence type="ECO:0000256" key="7">
    <source>
        <dbReference type="ARBA" id="ARBA00022842"/>
    </source>
</evidence>
<keyword evidence="5" id="KW-0547">Nucleotide-binding</keyword>
<dbReference type="GO" id="GO:0046872">
    <property type="term" value="F:metal ion binding"/>
    <property type="evidence" value="ECO:0007669"/>
    <property type="project" value="UniProtKB-KW"/>
</dbReference>
<comment type="catalytic activity">
    <reaction evidence="12">
        <text>propanoyl-CoA + hydrogencarbonate + ATP = (S)-methylmalonyl-CoA + ADP + phosphate + H(+)</text>
        <dbReference type="Rhea" id="RHEA:23720"/>
        <dbReference type="ChEBI" id="CHEBI:15378"/>
        <dbReference type="ChEBI" id="CHEBI:17544"/>
        <dbReference type="ChEBI" id="CHEBI:30616"/>
        <dbReference type="ChEBI" id="CHEBI:43474"/>
        <dbReference type="ChEBI" id="CHEBI:57327"/>
        <dbReference type="ChEBI" id="CHEBI:57392"/>
        <dbReference type="ChEBI" id="CHEBI:456216"/>
        <dbReference type="EC" id="6.4.1.3"/>
    </reaction>
    <physiologicalReaction direction="left-to-right" evidence="12">
        <dbReference type="Rhea" id="RHEA:23721"/>
    </physiologicalReaction>
</comment>
<keyword evidence="16" id="KW-1185">Reference proteome</keyword>
<dbReference type="STRING" id="478820.A0A196SAE4"/>
<dbReference type="CDD" id="cd06850">
    <property type="entry name" value="biotinyl_domain"/>
    <property type="match status" value="1"/>
</dbReference>
<dbReference type="PANTHER" id="PTHR18866:SF33">
    <property type="entry name" value="METHYLCROTONOYL-COA CARBOXYLASE SUBUNIT ALPHA, MITOCHONDRIAL-RELATED"/>
    <property type="match status" value="1"/>
</dbReference>
<dbReference type="Pfam" id="PF02785">
    <property type="entry name" value="Biotin_carb_C"/>
    <property type="match status" value="1"/>
</dbReference>
<dbReference type="PROSITE" id="PS50968">
    <property type="entry name" value="BIOTINYL_LIPOYL"/>
    <property type="match status" value="1"/>
</dbReference>
<dbReference type="Gene3D" id="2.40.50.100">
    <property type="match status" value="1"/>
</dbReference>
<keyword evidence="7" id="KW-0460">Magnesium</keyword>
<keyword evidence="3" id="KW-0436">Ligase</keyword>
<dbReference type="SUPFAM" id="SSF51230">
    <property type="entry name" value="Single hybrid motif"/>
    <property type="match status" value="1"/>
</dbReference>
<dbReference type="EC" id="6.4.1.3" evidence="2"/>
<dbReference type="GO" id="GO:0005739">
    <property type="term" value="C:mitochondrion"/>
    <property type="evidence" value="ECO:0007669"/>
    <property type="project" value="TreeGrafter"/>
</dbReference>
<dbReference type="InterPro" id="IPR041265">
    <property type="entry name" value="PCC_BT"/>
</dbReference>
<dbReference type="PROSITE" id="PS00188">
    <property type="entry name" value="BIOTIN"/>
    <property type="match status" value="1"/>
</dbReference>
<evidence type="ECO:0000259" key="14">
    <source>
        <dbReference type="PROSITE" id="PS50979"/>
    </source>
</evidence>
<keyword evidence="8" id="KW-0442">Lipid degradation</keyword>
<keyword evidence="4" id="KW-0479">Metal-binding</keyword>
<dbReference type="Gene3D" id="3.30.470.20">
    <property type="entry name" value="ATP-grasp fold, B domain"/>
    <property type="match status" value="1"/>
</dbReference>
<evidence type="ECO:0000313" key="15">
    <source>
        <dbReference type="EMBL" id="OAO14030.1"/>
    </source>
</evidence>
<evidence type="ECO:0000256" key="8">
    <source>
        <dbReference type="ARBA" id="ARBA00022963"/>
    </source>
</evidence>
<keyword evidence="6" id="KW-0067">ATP-binding</keyword>
<dbReference type="Proteomes" id="UP000078348">
    <property type="component" value="Unassembled WGS sequence"/>
</dbReference>
<dbReference type="InterPro" id="IPR001882">
    <property type="entry name" value="Biotin_BS"/>
</dbReference>
<reference evidence="15 16" key="1">
    <citation type="submission" date="2016-05" db="EMBL/GenBank/DDBJ databases">
        <title>Nuclear genome of Blastocystis sp. subtype 1 NandII.</title>
        <authorList>
            <person name="Gentekaki E."/>
            <person name="Curtis B."/>
            <person name="Stairs C."/>
            <person name="Eme L."/>
            <person name="Herman E."/>
            <person name="Klimes V."/>
            <person name="Arias M.C."/>
            <person name="Elias M."/>
            <person name="Hilliou F."/>
            <person name="Klute M."/>
            <person name="Malik S.-B."/>
            <person name="Pightling A."/>
            <person name="Rachubinski R."/>
            <person name="Salas D."/>
            <person name="Schlacht A."/>
            <person name="Suga H."/>
            <person name="Archibald J."/>
            <person name="Ball S.G."/>
            <person name="Clark G."/>
            <person name="Dacks J."/>
            <person name="Van Der Giezen M."/>
            <person name="Tsaousis A."/>
            <person name="Roger A."/>
        </authorList>
    </citation>
    <scope>NUCLEOTIDE SEQUENCE [LARGE SCALE GENOMIC DNA]</scope>
    <source>
        <strain evidence="16">ATCC 50177 / NandII</strain>
    </source>
</reference>
<evidence type="ECO:0000256" key="2">
    <source>
        <dbReference type="ARBA" id="ARBA00013050"/>
    </source>
</evidence>
<dbReference type="PROSITE" id="PS50979">
    <property type="entry name" value="BC"/>
    <property type="match status" value="1"/>
</dbReference>
<evidence type="ECO:0000256" key="11">
    <source>
        <dbReference type="ARBA" id="ARBA00023267"/>
    </source>
</evidence>
<evidence type="ECO:0000256" key="10">
    <source>
        <dbReference type="ARBA" id="ARBA00023211"/>
    </source>
</evidence>
<dbReference type="PANTHER" id="PTHR18866">
    <property type="entry name" value="CARBOXYLASE:PYRUVATE/ACETYL-COA/PROPIONYL-COA CARBOXYLASE"/>
    <property type="match status" value="1"/>
</dbReference>
<dbReference type="InterPro" id="IPR011054">
    <property type="entry name" value="Rudment_hybrid_motif"/>
</dbReference>
<keyword evidence="9" id="KW-0443">Lipid metabolism</keyword>
<evidence type="ECO:0000256" key="6">
    <source>
        <dbReference type="ARBA" id="ARBA00022840"/>
    </source>
</evidence>
<sequence length="286" mass="32243">MYYDPMICKLVTWGDDRATAIKRMDDALNTYIIRGLNHNSAFLQSVIRSKRFASGKITTNFIKEEYPNGWTNSELTEKEAEQLIAATVAVHQERLATQATNDQMMESYKPAFEQELVATVDKKSYKIHLEYEGDAMMMTIDGKKVKVENAGLEKERPIVDATVNGEDVKVQYFEPTTEGYNMQYCGGNFNVILRSARAEELSKFMIPKVKPDTSKFLASPMAGSLVKVHVKEGDRIEAGQALAVVEAMKMQNELYAQKTCVVKKIYFKPGQNLALDDVIMDFDTTA</sequence>
<accession>A0A196SAE4</accession>
<dbReference type="GO" id="GO:0004658">
    <property type="term" value="F:propionyl-CoA carboxylase activity"/>
    <property type="evidence" value="ECO:0007669"/>
    <property type="project" value="UniProtKB-EC"/>
</dbReference>
<dbReference type="GO" id="GO:0005524">
    <property type="term" value="F:ATP binding"/>
    <property type="evidence" value="ECO:0007669"/>
    <property type="project" value="UniProtKB-KW"/>
</dbReference>
<dbReference type="EMBL" id="LXWW01000297">
    <property type="protein sequence ID" value="OAO14030.1"/>
    <property type="molecule type" value="Genomic_DNA"/>
</dbReference>
<dbReference type="SUPFAM" id="SSF51246">
    <property type="entry name" value="Rudiment single hybrid motif"/>
    <property type="match status" value="1"/>
</dbReference>
<gene>
    <name evidence="15" type="ORF">AV274_4287</name>
</gene>
<dbReference type="Pfam" id="PF00364">
    <property type="entry name" value="Biotin_lipoyl"/>
    <property type="match status" value="1"/>
</dbReference>
<organism evidence="15 16">
    <name type="scientific">Blastocystis sp. subtype 1 (strain ATCC 50177 / NandII)</name>
    <dbReference type="NCBI Taxonomy" id="478820"/>
    <lineage>
        <taxon>Eukaryota</taxon>
        <taxon>Sar</taxon>
        <taxon>Stramenopiles</taxon>
        <taxon>Bigyra</taxon>
        <taxon>Opalozoa</taxon>
        <taxon>Opalinata</taxon>
        <taxon>Blastocystidae</taxon>
        <taxon>Blastocystis</taxon>
    </lineage>
</organism>
<dbReference type="InterPro" id="IPR011764">
    <property type="entry name" value="Biotin_carboxylation_dom"/>
</dbReference>
<evidence type="ECO:0000313" key="16">
    <source>
        <dbReference type="Proteomes" id="UP000078348"/>
    </source>
</evidence>
<evidence type="ECO:0000256" key="12">
    <source>
        <dbReference type="ARBA" id="ARBA00049495"/>
    </source>
</evidence>
<evidence type="ECO:0000256" key="3">
    <source>
        <dbReference type="ARBA" id="ARBA00022598"/>
    </source>
</evidence>
<comment type="pathway">
    <text evidence="1">Metabolic intermediate metabolism; propanoyl-CoA degradation; succinyl-CoA from propanoyl-CoA: step 1/3.</text>
</comment>
<evidence type="ECO:0000256" key="9">
    <source>
        <dbReference type="ARBA" id="ARBA00023098"/>
    </source>
</evidence>
<feature type="domain" description="Lipoyl-binding" evidence="13">
    <location>
        <begin position="208"/>
        <end position="283"/>
    </location>
</feature>
<dbReference type="InterPro" id="IPR050856">
    <property type="entry name" value="Biotin_carboxylase_complex"/>
</dbReference>
<keyword evidence="10" id="KW-0464">Manganese</keyword>
<evidence type="ECO:0000256" key="5">
    <source>
        <dbReference type="ARBA" id="ARBA00022741"/>
    </source>
</evidence>
<dbReference type="AlphaFoldDB" id="A0A196SAE4"/>
<dbReference type="InterPro" id="IPR000089">
    <property type="entry name" value="Biotin_lipoyl"/>
</dbReference>
<evidence type="ECO:0000259" key="13">
    <source>
        <dbReference type="PROSITE" id="PS50968"/>
    </source>
</evidence>
<protein>
    <recommendedName>
        <fullName evidence="2">propionyl-CoA carboxylase</fullName>
        <ecNumber evidence="2">6.4.1.3</ecNumber>
    </recommendedName>
</protein>
<dbReference type="InterPro" id="IPR005482">
    <property type="entry name" value="Biotin_COase_C"/>
</dbReference>
<dbReference type="Pfam" id="PF18140">
    <property type="entry name" value="PCC_BT"/>
    <property type="match status" value="1"/>
</dbReference>
<keyword evidence="11" id="KW-0092">Biotin</keyword>
<dbReference type="InterPro" id="IPR011053">
    <property type="entry name" value="Single_hybrid_motif"/>
</dbReference>
<dbReference type="SMART" id="SM00878">
    <property type="entry name" value="Biotin_carb_C"/>
    <property type="match status" value="1"/>
</dbReference>
<proteinExistence type="predicted"/>
<dbReference type="OrthoDB" id="196847at2759"/>
<name>A0A196SAE4_BLAHN</name>
<comment type="caution">
    <text evidence="15">The sequence shown here is derived from an EMBL/GenBank/DDBJ whole genome shotgun (WGS) entry which is preliminary data.</text>
</comment>